<sequence>MSLLPFIQERLTVVEKEIKTDLFLWLSGKKNPDLEFSGTLELLYWGNYLENNITKIIQTAFTANRELANKHDTDPINTVNEATEASKQVIVEILSVMADYDQRMKGKGYPAKITKKDIKELQNHYFNLVEDSANNEVNIFNMPKKNAVNIPLASEYGIYWYIKSCHWSVHLKLIGVVFACLAIGFGAGKNETLRKLHNVFTNTESTNEIVSTKSKANIPETIDQNIPNTITETQKTDSSR</sequence>
<dbReference type="AlphaFoldDB" id="A0A3B0T0S4"/>
<protein>
    <submittedName>
        <fullName evidence="1">Uncharacterized protein</fullName>
    </submittedName>
</protein>
<dbReference type="EMBL" id="UOEN01000097">
    <property type="protein sequence ID" value="VAW12361.1"/>
    <property type="molecule type" value="Genomic_DNA"/>
</dbReference>
<accession>A0A3B0T0S4</accession>
<gene>
    <name evidence="1" type="ORF">MNBD_BACTEROID05-554</name>
</gene>
<name>A0A3B0T0S4_9ZZZZ</name>
<proteinExistence type="predicted"/>
<evidence type="ECO:0000313" key="1">
    <source>
        <dbReference type="EMBL" id="VAW12361.1"/>
    </source>
</evidence>
<reference evidence="1" key="1">
    <citation type="submission" date="2018-06" db="EMBL/GenBank/DDBJ databases">
        <authorList>
            <person name="Zhirakovskaya E."/>
        </authorList>
    </citation>
    <scope>NUCLEOTIDE SEQUENCE</scope>
</reference>
<organism evidence="1">
    <name type="scientific">hydrothermal vent metagenome</name>
    <dbReference type="NCBI Taxonomy" id="652676"/>
    <lineage>
        <taxon>unclassified sequences</taxon>
        <taxon>metagenomes</taxon>
        <taxon>ecological metagenomes</taxon>
    </lineage>
</organism>